<evidence type="ECO:0008006" key="3">
    <source>
        <dbReference type="Google" id="ProtNLM"/>
    </source>
</evidence>
<dbReference type="EMBL" id="LXQA010305725">
    <property type="protein sequence ID" value="MCI42532.1"/>
    <property type="molecule type" value="Genomic_DNA"/>
</dbReference>
<organism evidence="1 2">
    <name type="scientific">Trifolium medium</name>
    <dbReference type="NCBI Taxonomy" id="97028"/>
    <lineage>
        <taxon>Eukaryota</taxon>
        <taxon>Viridiplantae</taxon>
        <taxon>Streptophyta</taxon>
        <taxon>Embryophyta</taxon>
        <taxon>Tracheophyta</taxon>
        <taxon>Spermatophyta</taxon>
        <taxon>Magnoliopsida</taxon>
        <taxon>eudicotyledons</taxon>
        <taxon>Gunneridae</taxon>
        <taxon>Pentapetalae</taxon>
        <taxon>rosids</taxon>
        <taxon>fabids</taxon>
        <taxon>Fabales</taxon>
        <taxon>Fabaceae</taxon>
        <taxon>Papilionoideae</taxon>
        <taxon>50 kb inversion clade</taxon>
        <taxon>NPAAA clade</taxon>
        <taxon>Hologalegina</taxon>
        <taxon>IRL clade</taxon>
        <taxon>Trifolieae</taxon>
        <taxon>Trifolium</taxon>
    </lineage>
</organism>
<dbReference type="Proteomes" id="UP000265520">
    <property type="component" value="Unassembled WGS sequence"/>
</dbReference>
<sequence length="60" mass="6873">MLGECQTLLLSLSLQAQSSDRWQWQSDPDKRYSIRGAYQLLTSQDSIFLDTAAGLIWHTQ</sequence>
<accession>A0A392S270</accession>
<name>A0A392S270_9FABA</name>
<feature type="non-terminal residue" evidence="1">
    <location>
        <position position="60"/>
    </location>
</feature>
<comment type="caution">
    <text evidence="1">The sequence shown here is derived from an EMBL/GenBank/DDBJ whole genome shotgun (WGS) entry which is preliminary data.</text>
</comment>
<dbReference type="AlphaFoldDB" id="A0A392S270"/>
<keyword evidence="2" id="KW-1185">Reference proteome</keyword>
<protein>
    <recommendedName>
        <fullName evidence="3">Heat-shock protein</fullName>
    </recommendedName>
</protein>
<evidence type="ECO:0000313" key="2">
    <source>
        <dbReference type="Proteomes" id="UP000265520"/>
    </source>
</evidence>
<evidence type="ECO:0000313" key="1">
    <source>
        <dbReference type="EMBL" id="MCI42532.1"/>
    </source>
</evidence>
<reference evidence="1 2" key="1">
    <citation type="journal article" date="2018" name="Front. Plant Sci.">
        <title>Red Clover (Trifolium pratense) and Zigzag Clover (T. medium) - A Picture of Genomic Similarities and Differences.</title>
        <authorList>
            <person name="Dluhosova J."/>
            <person name="Istvanek J."/>
            <person name="Nedelnik J."/>
            <person name="Repkova J."/>
        </authorList>
    </citation>
    <scope>NUCLEOTIDE SEQUENCE [LARGE SCALE GENOMIC DNA]</scope>
    <source>
        <strain evidence="2">cv. 10/8</strain>
        <tissue evidence="1">Leaf</tissue>
    </source>
</reference>
<proteinExistence type="predicted"/>